<evidence type="ECO:0000313" key="3">
    <source>
        <dbReference type="Proteomes" id="UP000611227"/>
    </source>
</evidence>
<evidence type="ECO:0000313" key="2">
    <source>
        <dbReference type="EMBL" id="NXP75682.1"/>
    </source>
</evidence>
<dbReference type="SUPFAM" id="SSF48726">
    <property type="entry name" value="Immunoglobulin"/>
    <property type="match status" value="1"/>
</dbReference>
<organism evidence="2 3">
    <name type="scientific">Ramphastos sulfuratus</name>
    <dbReference type="NCBI Taxonomy" id="322582"/>
    <lineage>
        <taxon>Eukaryota</taxon>
        <taxon>Metazoa</taxon>
        <taxon>Chordata</taxon>
        <taxon>Craniata</taxon>
        <taxon>Vertebrata</taxon>
        <taxon>Euteleostomi</taxon>
        <taxon>Archelosauria</taxon>
        <taxon>Archosauria</taxon>
        <taxon>Dinosauria</taxon>
        <taxon>Saurischia</taxon>
        <taxon>Theropoda</taxon>
        <taxon>Coelurosauria</taxon>
        <taxon>Aves</taxon>
        <taxon>Neognathae</taxon>
        <taxon>Neoaves</taxon>
        <taxon>Telluraves</taxon>
        <taxon>Coraciimorphae</taxon>
        <taxon>Piciformes</taxon>
        <taxon>Ramphastidae</taxon>
        <taxon>Ramphastos</taxon>
    </lineage>
</organism>
<dbReference type="PROSITE" id="PS50835">
    <property type="entry name" value="IG_LIKE"/>
    <property type="match status" value="1"/>
</dbReference>
<dbReference type="InterPro" id="IPR003597">
    <property type="entry name" value="Ig_C1-set"/>
</dbReference>
<feature type="non-terminal residue" evidence="2">
    <location>
        <position position="144"/>
    </location>
</feature>
<proteinExistence type="predicted"/>
<accession>A0A852C3A6</accession>
<dbReference type="EMBL" id="WBNM01020773">
    <property type="protein sequence ID" value="NXP75682.1"/>
    <property type="molecule type" value="Genomic_DNA"/>
</dbReference>
<dbReference type="Proteomes" id="UP000611227">
    <property type="component" value="Unassembled WGS sequence"/>
</dbReference>
<comment type="caution">
    <text evidence="2">The sequence shown here is derived from an EMBL/GenBank/DDBJ whole genome shotgun (WGS) entry which is preliminary data.</text>
</comment>
<dbReference type="InterPro" id="IPR036179">
    <property type="entry name" value="Ig-like_dom_sf"/>
</dbReference>
<evidence type="ECO:0000259" key="1">
    <source>
        <dbReference type="PROSITE" id="PS50835"/>
    </source>
</evidence>
<dbReference type="Gene3D" id="2.60.40.10">
    <property type="entry name" value="Immunoglobulins"/>
    <property type="match status" value="1"/>
</dbReference>
<dbReference type="Pfam" id="PF07654">
    <property type="entry name" value="C1-set"/>
    <property type="match status" value="1"/>
</dbReference>
<keyword evidence="3" id="KW-1185">Reference proteome</keyword>
<protein>
    <submittedName>
        <fullName evidence="2">IGHM protein</fullName>
    </submittedName>
</protein>
<reference evidence="2" key="1">
    <citation type="submission" date="2019-09" db="EMBL/GenBank/DDBJ databases">
        <title>Bird 10,000 Genomes (B10K) Project - Family phase.</title>
        <authorList>
            <person name="Zhang G."/>
        </authorList>
    </citation>
    <scope>NUCLEOTIDE SEQUENCE</scope>
    <source>
        <strain evidence="2">B10K-DU-001-30</strain>
        <tissue evidence="2">Muscle</tissue>
    </source>
</reference>
<feature type="non-terminal residue" evidence="2">
    <location>
        <position position="1"/>
    </location>
</feature>
<sequence length="144" mass="15457">LYSASSRLSLQLAEGKSQQPFYCSARHPQGSKVVSVSNRGPSPNPTTLLILHPPSQEDFQGPYRNSTILCQALGTSGAQLRWLKNSAEVTEGVTTEGLVGAEGGYPEVTNSRLVVTEAEWNSGAVFSCQLDEEIRNTSKAQECG</sequence>
<dbReference type="InterPro" id="IPR007110">
    <property type="entry name" value="Ig-like_dom"/>
</dbReference>
<gene>
    <name evidence="2" type="primary">Ighm</name>
    <name evidence="2" type="ORF">RAMSUL_R15431</name>
</gene>
<dbReference type="AlphaFoldDB" id="A0A852C3A6"/>
<feature type="domain" description="Ig-like" evidence="1">
    <location>
        <begin position="45"/>
        <end position="138"/>
    </location>
</feature>
<name>A0A852C3A6_9PICI</name>
<dbReference type="InterPro" id="IPR013783">
    <property type="entry name" value="Ig-like_fold"/>
</dbReference>